<sequence>MPSTDNFLQYTQWSGIATIVFAVLTILAFILKWGFRFRLVGATGFMLVLTGGLFSLSLVPLSRTVIPGAVKYTLVYDNGSNQTVISTFPEITPTELEATLRQAASNLYSYGRLGSGGNKQLTVRARTIIHPEIGLSVPLYLGEVNRTLVSREDPEMTIKIYLDKFASLPKPAASGLDIS</sequence>
<keyword evidence="1" id="KW-0812">Transmembrane</keyword>
<evidence type="ECO:0000256" key="1">
    <source>
        <dbReference type="SAM" id="Phobius"/>
    </source>
</evidence>
<protein>
    <recommendedName>
        <fullName evidence="4">Ycf51-like protein</fullName>
    </recommendedName>
</protein>
<comment type="caution">
    <text evidence="2">The sequence shown here is derived from an EMBL/GenBank/DDBJ whole genome shotgun (WGS) entry which is preliminary data.</text>
</comment>
<evidence type="ECO:0000313" key="3">
    <source>
        <dbReference type="Proteomes" id="UP000299367"/>
    </source>
</evidence>
<evidence type="ECO:0000313" key="2">
    <source>
        <dbReference type="EMBL" id="GCL42048.1"/>
    </source>
</evidence>
<keyword evidence="1" id="KW-0472">Membrane</keyword>
<feature type="transmembrane region" description="Helical" evidence="1">
    <location>
        <begin position="38"/>
        <end position="59"/>
    </location>
</feature>
<feature type="transmembrane region" description="Helical" evidence="1">
    <location>
        <begin position="12"/>
        <end position="31"/>
    </location>
</feature>
<proteinExistence type="predicted"/>
<name>A0A480AFN4_9CYAN</name>
<reference evidence="3" key="1">
    <citation type="submission" date="2019-02" db="EMBL/GenBank/DDBJ databases">
        <title>Draft genome sequence of Dolichospermum planctonicum NIES-80.</title>
        <authorList>
            <person name="Yamaguchi H."/>
            <person name="Suzuki S."/>
            <person name="Kawachi M."/>
        </authorList>
    </citation>
    <scope>NUCLEOTIDE SEQUENCE [LARGE SCALE GENOMIC DNA]</scope>
    <source>
        <strain evidence="3">NIES-80</strain>
    </source>
</reference>
<dbReference type="AlphaFoldDB" id="A0A480AFN4"/>
<dbReference type="OrthoDB" id="422772at2"/>
<dbReference type="Proteomes" id="UP000299367">
    <property type="component" value="Unassembled WGS sequence"/>
</dbReference>
<dbReference type="Pfam" id="PF10726">
    <property type="entry name" value="DUF2518"/>
    <property type="match status" value="1"/>
</dbReference>
<organism evidence="2 3">
    <name type="scientific">Dolichospermum planctonicum</name>
    <dbReference type="NCBI Taxonomy" id="136072"/>
    <lineage>
        <taxon>Bacteria</taxon>
        <taxon>Bacillati</taxon>
        <taxon>Cyanobacteriota</taxon>
        <taxon>Cyanophyceae</taxon>
        <taxon>Nostocales</taxon>
        <taxon>Aphanizomenonaceae</taxon>
        <taxon>Dolichospermum</taxon>
    </lineage>
</organism>
<accession>A0A480AFN4</accession>
<dbReference type="RefSeq" id="WP_137907707.1">
    <property type="nucleotide sequence ID" value="NZ_BJCF01000015.1"/>
</dbReference>
<gene>
    <name evidence="2" type="ORF">NIES80_17490</name>
</gene>
<keyword evidence="1" id="KW-1133">Transmembrane helix</keyword>
<dbReference type="EMBL" id="BJCF01000015">
    <property type="protein sequence ID" value="GCL42048.1"/>
    <property type="molecule type" value="Genomic_DNA"/>
</dbReference>
<evidence type="ECO:0008006" key="4">
    <source>
        <dbReference type="Google" id="ProtNLM"/>
    </source>
</evidence>
<dbReference type="InterPro" id="IPR019664">
    <property type="entry name" value="Uncharacterised_Ycf51"/>
</dbReference>